<organism evidence="1 2">
    <name type="scientific">Meloidogyne enterolobii</name>
    <name type="common">Root-knot nematode worm</name>
    <name type="synonym">Meloidogyne mayaguensis</name>
    <dbReference type="NCBI Taxonomy" id="390850"/>
    <lineage>
        <taxon>Eukaryota</taxon>
        <taxon>Metazoa</taxon>
        <taxon>Ecdysozoa</taxon>
        <taxon>Nematoda</taxon>
        <taxon>Chromadorea</taxon>
        <taxon>Rhabditida</taxon>
        <taxon>Tylenchina</taxon>
        <taxon>Tylenchomorpha</taxon>
        <taxon>Tylenchoidea</taxon>
        <taxon>Meloidogynidae</taxon>
        <taxon>Meloidogyninae</taxon>
        <taxon>Meloidogyne</taxon>
    </lineage>
</organism>
<reference evidence="1" key="1">
    <citation type="submission" date="2023-11" db="EMBL/GenBank/DDBJ databases">
        <authorList>
            <person name="Poullet M."/>
        </authorList>
    </citation>
    <scope>NUCLEOTIDE SEQUENCE</scope>
    <source>
        <strain evidence="1">E1834</strain>
    </source>
</reference>
<protein>
    <submittedName>
        <fullName evidence="1">Uncharacterized protein</fullName>
    </submittedName>
</protein>
<evidence type="ECO:0000313" key="1">
    <source>
        <dbReference type="EMBL" id="CAK5088674.1"/>
    </source>
</evidence>
<keyword evidence="2" id="KW-1185">Reference proteome</keyword>
<dbReference type="EMBL" id="CAVMJV010000073">
    <property type="protein sequence ID" value="CAK5088674.1"/>
    <property type="molecule type" value="Genomic_DNA"/>
</dbReference>
<dbReference type="Proteomes" id="UP001497535">
    <property type="component" value="Unassembled WGS sequence"/>
</dbReference>
<name>A0ACB1ABJ2_MELEN</name>
<comment type="caution">
    <text evidence="1">The sequence shown here is derived from an EMBL/GenBank/DDBJ whole genome shotgun (WGS) entry which is preliminary data.</text>
</comment>
<accession>A0ACB1ABJ2</accession>
<sequence>MFSLKDFFLYFSICLSIPSVIVYILEVWTIICNKTLHNSFYTLFSVRAIFVNFIFCFYNQISNSLKVFYFSEIL</sequence>
<evidence type="ECO:0000313" key="2">
    <source>
        <dbReference type="Proteomes" id="UP001497535"/>
    </source>
</evidence>
<gene>
    <name evidence="1" type="ORF">MENTE1834_LOCUS36341</name>
</gene>
<proteinExistence type="predicted"/>